<dbReference type="PROSITE" id="PS51186">
    <property type="entry name" value="GNAT"/>
    <property type="match status" value="1"/>
</dbReference>
<feature type="domain" description="N-acetyltransferase" evidence="7">
    <location>
        <begin position="4"/>
        <end position="176"/>
    </location>
</feature>
<evidence type="ECO:0000313" key="8">
    <source>
        <dbReference type="EMBL" id="SEF58923.1"/>
    </source>
</evidence>
<dbReference type="SMART" id="SM01006">
    <property type="entry name" value="AlcB"/>
    <property type="match status" value="1"/>
</dbReference>
<evidence type="ECO:0000313" key="9">
    <source>
        <dbReference type="Proteomes" id="UP000236754"/>
    </source>
</evidence>
<keyword evidence="8" id="KW-0808">Transferase</keyword>
<name>A0A1H5T7V7_9ACTN</name>
<comment type="function">
    <text evidence="1">Acyltransferase required for the direct transfer of medium- to long-chain fatty acyl moieties from a carrier protein (MbtL) on to the epsilon-amino group of lysine residue in the mycobactin core.</text>
</comment>
<dbReference type="UniPathway" id="UPA00011"/>
<dbReference type="EMBL" id="FNVU01000001">
    <property type="protein sequence ID" value="SEF58923.1"/>
    <property type="molecule type" value="Genomic_DNA"/>
</dbReference>
<protein>
    <recommendedName>
        <fullName evidence="3">Lysine N-acyltransferase MbtK</fullName>
    </recommendedName>
    <alternativeName>
        <fullName evidence="5">Mycobactin synthase protein K</fullName>
    </alternativeName>
</protein>
<keyword evidence="9" id="KW-1185">Reference proteome</keyword>
<dbReference type="CDD" id="cd04301">
    <property type="entry name" value="NAT_SF"/>
    <property type="match status" value="1"/>
</dbReference>
<dbReference type="Pfam" id="PF13523">
    <property type="entry name" value="Acetyltransf_8"/>
    <property type="match status" value="1"/>
</dbReference>
<accession>A0A1H5T7V7</accession>
<dbReference type="InterPro" id="IPR000182">
    <property type="entry name" value="GNAT_dom"/>
</dbReference>
<dbReference type="PANTHER" id="PTHR31438">
    <property type="entry name" value="LYSINE N-ACYLTRANSFERASE C17G9.06C-RELATED"/>
    <property type="match status" value="1"/>
</dbReference>
<evidence type="ECO:0000256" key="2">
    <source>
        <dbReference type="ARBA" id="ARBA00005102"/>
    </source>
</evidence>
<gene>
    <name evidence="8" type="ORF">SAMN05216223_101425</name>
</gene>
<dbReference type="RefSeq" id="WP_103883810.1">
    <property type="nucleotide sequence ID" value="NZ_FNVU01000001.1"/>
</dbReference>
<dbReference type="OrthoDB" id="9814648at2"/>
<evidence type="ECO:0000256" key="6">
    <source>
        <dbReference type="SAM" id="MobiDB-lite"/>
    </source>
</evidence>
<dbReference type="GO" id="GO:0019290">
    <property type="term" value="P:siderophore biosynthetic process"/>
    <property type="evidence" value="ECO:0007669"/>
    <property type="project" value="InterPro"/>
</dbReference>
<sequence length="202" mass="21634">MPVVSLRPLTRADFPLLREWLEQPHVRQWWREPEPTGAAVEAEYGPVVDGRDPTLCAVILADGQPVGLIQGYRHADSPDWDRAVGIPHAAGLDYLVGPPERRGQGIAPTAIAAFADLLLHSFPDVSVVVSAPQLANDASCRALQKAGFTHVRTTVLDSPDPSDAGPSALYTYAPGPKRSGGPGRARPDRPQPGLDHASHRDA</sequence>
<reference evidence="8 9" key="1">
    <citation type="submission" date="2016-10" db="EMBL/GenBank/DDBJ databases">
        <authorList>
            <person name="de Groot N.N."/>
        </authorList>
    </citation>
    <scope>NUCLEOTIDE SEQUENCE [LARGE SCALE GENOMIC DNA]</scope>
    <source>
        <strain evidence="8 9">CGMCC 4.2023</strain>
    </source>
</reference>
<proteinExistence type="predicted"/>
<comment type="pathway">
    <text evidence="2">Siderophore biosynthesis; mycobactin biosynthesis.</text>
</comment>
<feature type="region of interest" description="Disordered" evidence="6">
    <location>
        <begin position="155"/>
        <end position="202"/>
    </location>
</feature>
<organism evidence="8 9">
    <name type="scientific">Actinacidiphila yanglinensis</name>
    <dbReference type="NCBI Taxonomy" id="310779"/>
    <lineage>
        <taxon>Bacteria</taxon>
        <taxon>Bacillati</taxon>
        <taxon>Actinomycetota</taxon>
        <taxon>Actinomycetes</taxon>
        <taxon>Kitasatosporales</taxon>
        <taxon>Streptomycetaceae</taxon>
        <taxon>Actinacidiphila</taxon>
    </lineage>
</organism>
<dbReference type="AlphaFoldDB" id="A0A1H5T7V7"/>
<dbReference type="Proteomes" id="UP000236754">
    <property type="component" value="Unassembled WGS sequence"/>
</dbReference>
<evidence type="ECO:0000256" key="3">
    <source>
        <dbReference type="ARBA" id="ARBA00020586"/>
    </source>
</evidence>
<dbReference type="Gene3D" id="3.40.630.30">
    <property type="match status" value="1"/>
</dbReference>
<keyword evidence="4" id="KW-0046">Antibiotic resistance</keyword>
<evidence type="ECO:0000259" key="7">
    <source>
        <dbReference type="PROSITE" id="PS51186"/>
    </source>
</evidence>
<evidence type="ECO:0000256" key="5">
    <source>
        <dbReference type="ARBA" id="ARBA00031122"/>
    </source>
</evidence>
<evidence type="ECO:0000256" key="4">
    <source>
        <dbReference type="ARBA" id="ARBA00023251"/>
    </source>
</evidence>
<dbReference type="InterPro" id="IPR019432">
    <property type="entry name" value="Acyltransferase_MbtK/IucB-like"/>
</dbReference>
<evidence type="ECO:0000256" key="1">
    <source>
        <dbReference type="ARBA" id="ARBA00003818"/>
    </source>
</evidence>
<dbReference type="PANTHER" id="PTHR31438:SF1">
    <property type="entry name" value="LYSINE N-ACYLTRANSFERASE C17G9.06C-RELATED"/>
    <property type="match status" value="1"/>
</dbReference>
<dbReference type="InterPro" id="IPR016181">
    <property type="entry name" value="Acyl_CoA_acyltransferase"/>
</dbReference>
<dbReference type="SUPFAM" id="SSF55729">
    <property type="entry name" value="Acyl-CoA N-acyltransferases (Nat)"/>
    <property type="match status" value="1"/>
</dbReference>
<dbReference type="GO" id="GO:0046677">
    <property type="term" value="P:response to antibiotic"/>
    <property type="evidence" value="ECO:0007669"/>
    <property type="project" value="UniProtKB-KW"/>
</dbReference>
<dbReference type="GO" id="GO:0016410">
    <property type="term" value="F:N-acyltransferase activity"/>
    <property type="evidence" value="ECO:0007669"/>
    <property type="project" value="TreeGrafter"/>
</dbReference>